<evidence type="ECO:0000313" key="1">
    <source>
        <dbReference type="EMBL" id="QNM05563.1"/>
    </source>
</evidence>
<protein>
    <recommendedName>
        <fullName evidence="3">TFIIB-type zinc ribbon-containing protein</fullName>
    </recommendedName>
</protein>
<accession>A0A7G9G431</accession>
<dbReference type="AlphaFoldDB" id="A0A7G9G431"/>
<dbReference type="Proteomes" id="UP000515823">
    <property type="component" value="Chromosome"/>
</dbReference>
<keyword evidence="2" id="KW-1185">Reference proteome</keyword>
<dbReference type="KEGG" id="qdo:H9Q78_14230"/>
<sequence>MANREGKCPKCGGALCIPEELATFSCMYCGAVLSQEELVVPHEGEEKNQAAALEEVLQKLWENGDSKAEELTGRILELDEYNMKANQVYARMHFPDILFRFKNAMEHFKRSEYPDYFDAYKIKCRPAVEAVDRYALESEDHGEEFMRLLASDLMKAIDKEVESDQSLRSKNARALKCDQYKMILAVYTIPMILELKLGVSERLTDVMVEEWMRLHPKSILRKGTYGDMVTGFRKGKMCFITTAVCESFGKPDDCQELQSLRKFRDTYMMKSEDGRALVEEYYEIAPAIVTCMDMDEERAGVYRSVWNTYLEPCLQDIAAGRAEACEKRYVEMVRSLEGRYLDSQIWEDHRGSDTTS</sequence>
<proteinExistence type="predicted"/>
<reference evidence="1 2" key="1">
    <citation type="submission" date="2020-08" db="EMBL/GenBank/DDBJ databases">
        <authorList>
            <person name="Liu C."/>
            <person name="Sun Q."/>
        </authorList>
    </citation>
    <scope>NUCLEOTIDE SEQUENCE [LARGE SCALE GENOMIC DNA]</scope>
    <source>
        <strain evidence="1 2">NSJ-38</strain>
    </source>
</reference>
<dbReference type="InterPro" id="IPR049886">
    <property type="entry name" value="CFI_box_CTERM_dom"/>
</dbReference>
<dbReference type="EMBL" id="CP060634">
    <property type="protein sequence ID" value="QNM05563.1"/>
    <property type="molecule type" value="Genomic_DNA"/>
</dbReference>
<dbReference type="NCBIfam" id="NF041770">
    <property type="entry name" value="CFI_box_CTERM"/>
    <property type="match status" value="1"/>
</dbReference>
<organism evidence="1 2">
    <name type="scientific">Qiania dongpingensis</name>
    <dbReference type="NCBI Taxonomy" id="2763669"/>
    <lineage>
        <taxon>Bacteria</taxon>
        <taxon>Bacillati</taxon>
        <taxon>Bacillota</taxon>
        <taxon>Clostridia</taxon>
        <taxon>Lachnospirales</taxon>
        <taxon>Lachnospiraceae</taxon>
        <taxon>Qiania</taxon>
    </lineage>
</organism>
<name>A0A7G9G431_9FIRM</name>
<gene>
    <name evidence="1" type="ORF">H9Q78_14230</name>
</gene>
<evidence type="ECO:0000313" key="2">
    <source>
        <dbReference type="Proteomes" id="UP000515823"/>
    </source>
</evidence>
<evidence type="ECO:0008006" key="3">
    <source>
        <dbReference type="Google" id="ProtNLM"/>
    </source>
</evidence>
<dbReference type="RefSeq" id="WP_249302668.1">
    <property type="nucleotide sequence ID" value="NZ_CP060634.1"/>
</dbReference>